<protein>
    <submittedName>
        <fullName evidence="1">Uncharacterized protein</fullName>
    </submittedName>
</protein>
<comment type="caution">
    <text evidence="1">The sequence shown here is derived from an EMBL/GenBank/DDBJ whole genome shotgun (WGS) entry which is preliminary data.</text>
</comment>
<evidence type="ECO:0000313" key="2">
    <source>
        <dbReference type="Proteomes" id="UP001367676"/>
    </source>
</evidence>
<dbReference type="EMBL" id="JBBCAQ010000002">
    <property type="protein sequence ID" value="KAK7605111.1"/>
    <property type="molecule type" value="Genomic_DNA"/>
</dbReference>
<keyword evidence="2" id="KW-1185">Reference proteome</keyword>
<evidence type="ECO:0000313" key="1">
    <source>
        <dbReference type="EMBL" id="KAK7605111.1"/>
    </source>
</evidence>
<name>A0AAN9TVJ1_9HEMI</name>
<organism evidence="1 2">
    <name type="scientific">Parthenolecanium corni</name>
    <dbReference type="NCBI Taxonomy" id="536013"/>
    <lineage>
        <taxon>Eukaryota</taxon>
        <taxon>Metazoa</taxon>
        <taxon>Ecdysozoa</taxon>
        <taxon>Arthropoda</taxon>
        <taxon>Hexapoda</taxon>
        <taxon>Insecta</taxon>
        <taxon>Pterygota</taxon>
        <taxon>Neoptera</taxon>
        <taxon>Paraneoptera</taxon>
        <taxon>Hemiptera</taxon>
        <taxon>Sternorrhyncha</taxon>
        <taxon>Coccoidea</taxon>
        <taxon>Coccidae</taxon>
        <taxon>Parthenolecanium</taxon>
    </lineage>
</organism>
<proteinExistence type="predicted"/>
<reference evidence="1 2" key="1">
    <citation type="submission" date="2024-03" db="EMBL/GenBank/DDBJ databases">
        <title>Adaptation during the transition from Ophiocordyceps entomopathogen to insect associate is accompanied by gene loss and intensified selection.</title>
        <authorList>
            <person name="Ward C.M."/>
            <person name="Onetto C.A."/>
            <person name="Borneman A.R."/>
        </authorList>
    </citation>
    <scope>NUCLEOTIDE SEQUENCE [LARGE SCALE GENOMIC DNA]</scope>
    <source>
        <strain evidence="1">AWRI1</strain>
        <tissue evidence="1">Single Adult Female</tissue>
    </source>
</reference>
<accession>A0AAN9TVJ1</accession>
<gene>
    <name evidence="1" type="ORF">V9T40_006969</name>
</gene>
<dbReference type="AlphaFoldDB" id="A0AAN9TVJ1"/>
<sequence length="127" mass="14289">MDACIATHREISAGSAEIFMPLKIQAENVGKLEKSENYEFFMMNIVEPRLSFSITYTNAYDHAPRGQRPVYCLLIFTLFRAASEDDKLVAVQSRYWMLAENRGFLLLATSASASSPGIRSPIAFESR</sequence>
<dbReference type="Proteomes" id="UP001367676">
    <property type="component" value="Unassembled WGS sequence"/>
</dbReference>